<keyword evidence="3" id="KW-1185">Reference proteome</keyword>
<dbReference type="EMBL" id="ML978295">
    <property type="protein sequence ID" value="KAF2024452.1"/>
    <property type="molecule type" value="Genomic_DNA"/>
</dbReference>
<evidence type="ECO:0000256" key="1">
    <source>
        <dbReference type="SAM" id="MobiDB-lite"/>
    </source>
</evidence>
<reference evidence="2" key="1">
    <citation type="journal article" date="2020" name="Stud. Mycol.">
        <title>101 Dothideomycetes genomes: a test case for predicting lifestyles and emergence of pathogens.</title>
        <authorList>
            <person name="Haridas S."/>
            <person name="Albert R."/>
            <person name="Binder M."/>
            <person name="Bloem J."/>
            <person name="Labutti K."/>
            <person name="Salamov A."/>
            <person name="Andreopoulos B."/>
            <person name="Baker S."/>
            <person name="Barry K."/>
            <person name="Bills G."/>
            <person name="Bluhm B."/>
            <person name="Cannon C."/>
            <person name="Castanera R."/>
            <person name="Culley D."/>
            <person name="Daum C."/>
            <person name="Ezra D."/>
            <person name="Gonzalez J."/>
            <person name="Henrissat B."/>
            <person name="Kuo A."/>
            <person name="Liang C."/>
            <person name="Lipzen A."/>
            <person name="Lutzoni F."/>
            <person name="Magnuson J."/>
            <person name="Mondo S."/>
            <person name="Nolan M."/>
            <person name="Ohm R."/>
            <person name="Pangilinan J."/>
            <person name="Park H.-J."/>
            <person name="Ramirez L."/>
            <person name="Alfaro M."/>
            <person name="Sun H."/>
            <person name="Tritt A."/>
            <person name="Yoshinaga Y."/>
            <person name="Zwiers L.-H."/>
            <person name="Turgeon B."/>
            <person name="Goodwin S."/>
            <person name="Spatafora J."/>
            <person name="Crous P."/>
            <person name="Grigoriev I."/>
        </authorList>
    </citation>
    <scope>NUCLEOTIDE SEQUENCE</scope>
    <source>
        <strain evidence="2">CBS 110217</strain>
    </source>
</reference>
<accession>A0A9P4LHD3</accession>
<dbReference type="AlphaFoldDB" id="A0A9P4LHD3"/>
<comment type="caution">
    <text evidence="2">The sequence shown here is derived from an EMBL/GenBank/DDBJ whole genome shotgun (WGS) entry which is preliminary data.</text>
</comment>
<organism evidence="2 3">
    <name type="scientific">Setomelanomma holmii</name>
    <dbReference type="NCBI Taxonomy" id="210430"/>
    <lineage>
        <taxon>Eukaryota</taxon>
        <taxon>Fungi</taxon>
        <taxon>Dikarya</taxon>
        <taxon>Ascomycota</taxon>
        <taxon>Pezizomycotina</taxon>
        <taxon>Dothideomycetes</taxon>
        <taxon>Pleosporomycetidae</taxon>
        <taxon>Pleosporales</taxon>
        <taxon>Pleosporineae</taxon>
        <taxon>Phaeosphaeriaceae</taxon>
        <taxon>Setomelanomma</taxon>
    </lineage>
</organism>
<feature type="region of interest" description="Disordered" evidence="1">
    <location>
        <begin position="52"/>
        <end position="137"/>
    </location>
</feature>
<dbReference type="Proteomes" id="UP000799777">
    <property type="component" value="Unassembled WGS sequence"/>
</dbReference>
<feature type="compositionally biased region" description="Basic and acidic residues" evidence="1">
    <location>
        <begin position="346"/>
        <end position="358"/>
    </location>
</feature>
<protein>
    <submittedName>
        <fullName evidence="2">Uncharacterized protein</fullName>
    </submittedName>
</protein>
<evidence type="ECO:0000313" key="3">
    <source>
        <dbReference type="Proteomes" id="UP000799777"/>
    </source>
</evidence>
<evidence type="ECO:0000313" key="2">
    <source>
        <dbReference type="EMBL" id="KAF2024452.1"/>
    </source>
</evidence>
<proteinExistence type="predicted"/>
<feature type="region of interest" description="Disordered" evidence="1">
    <location>
        <begin position="346"/>
        <end position="374"/>
    </location>
</feature>
<feature type="compositionally biased region" description="Polar residues" evidence="1">
    <location>
        <begin position="513"/>
        <end position="522"/>
    </location>
</feature>
<feature type="region of interest" description="Disordered" evidence="1">
    <location>
        <begin position="494"/>
        <end position="544"/>
    </location>
</feature>
<dbReference type="OrthoDB" id="3688256at2759"/>
<gene>
    <name evidence="2" type="ORF">EK21DRAFT_117770</name>
</gene>
<sequence>MDQMDIKCPILAYEDLLSAIRMLAKSGPYLSRYKADPGKTFTVQIYTDEEDHDRHMTGRRSCGRAGPRQSRQNENIGFLNDTTAKKVRGSITTATTKPMGNGEAERDRTRGRKSTQTTRQEDLGRLSMPGTEEDSDEMDRHFEDIIVPRHEVIGAGSLRRSHFISPSKTLVRNYSGKVKVFDTEPSGGNHRQTHKIEPADLGALAALRENISTHLLDRLPLLSALKFFDHPKDWAYKVFAFRKPKRSPHMGPALYMEVQRRAPAGRYEREKVTWNGDIVPNHIELETFAKEARNRAELYALIKYYFLLATEAKLFGHDYDSIPINGTFVDHLTSICSHLGEEISNDERSPVRYTDESKSSSASSKALHRPRAPSMKHDGLARFKELHAADDGCMSDFVIAEHDDNSVQELGAISFQMAKLKNTSGSKFANGVVWNMKCKENDGQPAAGTQRHRAPGLIDRNIPRRELHSRDFGVVDGHEIGSLIRLNGVSFRAKRSGQAQRSDGSRRDRRALKSTSISSTLIANRRPPDRRNDSLSFGGIEAGA</sequence>
<name>A0A9P4LHD3_9PLEO</name>